<dbReference type="GO" id="GO:0032259">
    <property type="term" value="P:methylation"/>
    <property type="evidence" value="ECO:0007669"/>
    <property type="project" value="UniProtKB-KW"/>
</dbReference>
<reference evidence="1 2" key="1">
    <citation type="submission" date="2020-04" db="EMBL/GenBank/DDBJ databases">
        <title>Sequencing and Assembly of C. fimi.</title>
        <authorList>
            <person name="Ramsey A.R."/>
        </authorList>
    </citation>
    <scope>NUCLEOTIDE SEQUENCE [LARGE SCALE GENOMIC DNA]</scope>
    <source>
        <strain evidence="1 2">SB</strain>
    </source>
</reference>
<dbReference type="GO" id="GO:0008168">
    <property type="term" value="F:methyltransferase activity"/>
    <property type="evidence" value="ECO:0007669"/>
    <property type="project" value="UniProtKB-KW"/>
</dbReference>
<evidence type="ECO:0000313" key="1">
    <source>
        <dbReference type="EMBL" id="NMR20862.1"/>
    </source>
</evidence>
<dbReference type="AlphaFoldDB" id="A0A7Y0LZ24"/>
<dbReference type="Proteomes" id="UP000562124">
    <property type="component" value="Unassembled WGS sequence"/>
</dbReference>
<dbReference type="PANTHER" id="PTHR43861">
    <property type="entry name" value="TRANS-ACONITATE 2-METHYLTRANSFERASE-RELATED"/>
    <property type="match status" value="1"/>
</dbReference>
<organism evidence="1 2">
    <name type="scientific">Cellulomonas fimi</name>
    <dbReference type="NCBI Taxonomy" id="1708"/>
    <lineage>
        <taxon>Bacteria</taxon>
        <taxon>Bacillati</taxon>
        <taxon>Actinomycetota</taxon>
        <taxon>Actinomycetes</taxon>
        <taxon>Micrococcales</taxon>
        <taxon>Cellulomonadaceae</taxon>
        <taxon>Cellulomonas</taxon>
    </lineage>
</organism>
<dbReference type="CDD" id="cd02440">
    <property type="entry name" value="AdoMet_MTases"/>
    <property type="match status" value="1"/>
</dbReference>
<gene>
    <name evidence="1" type="ORF">HIR71_11640</name>
</gene>
<name>A0A7Y0LZ24_CELFI</name>
<keyword evidence="1" id="KW-0489">Methyltransferase</keyword>
<comment type="caution">
    <text evidence="1">The sequence shown here is derived from an EMBL/GenBank/DDBJ whole genome shotgun (WGS) entry which is preliminary data.</text>
</comment>
<dbReference type="PANTHER" id="PTHR43861:SF1">
    <property type="entry name" value="TRANS-ACONITATE 2-METHYLTRANSFERASE"/>
    <property type="match status" value="1"/>
</dbReference>
<dbReference type="InterPro" id="IPR029063">
    <property type="entry name" value="SAM-dependent_MTases_sf"/>
</dbReference>
<protein>
    <submittedName>
        <fullName evidence="1">Class I SAM-dependent methyltransferase</fullName>
    </submittedName>
</protein>
<dbReference type="RefSeq" id="WP_169325239.1">
    <property type="nucleotide sequence ID" value="NZ_JABCJJ010000018.1"/>
</dbReference>
<keyword evidence="2" id="KW-1185">Reference proteome</keyword>
<keyword evidence="1" id="KW-0808">Transferase</keyword>
<evidence type="ECO:0000313" key="2">
    <source>
        <dbReference type="Proteomes" id="UP000562124"/>
    </source>
</evidence>
<dbReference type="Gene3D" id="3.40.50.150">
    <property type="entry name" value="Vaccinia Virus protein VP39"/>
    <property type="match status" value="1"/>
</dbReference>
<proteinExistence type="predicted"/>
<dbReference type="EMBL" id="JABCJJ010000018">
    <property type="protein sequence ID" value="NMR20862.1"/>
    <property type="molecule type" value="Genomic_DNA"/>
</dbReference>
<accession>A0A7Y0LZ24</accession>
<sequence>MPGPDYDEAYYAANGQLGDRPALRYYTRLVGRYVRPRRVLDVGCGTGHLLARMSARWPADGLELSAYSASVARTVSPSSTVWESPGELPAAAYDGLTAIHVFEHIPDDELTGLLAALRRASADDARLLVVVPDPAGRASRLHGAAWNGLTDPTHVNLKPHADWRELFGSHGLRVEREGSDGLWNFPYSRLPVPLDALRHGLPMAAQFLSGRMLLSPGAGESSFFVLSWA</sequence>
<dbReference type="Pfam" id="PF13489">
    <property type="entry name" value="Methyltransf_23"/>
    <property type="match status" value="1"/>
</dbReference>
<dbReference type="SUPFAM" id="SSF53335">
    <property type="entry name" value="S-adenosyl-L-methionine-dependent methyltransferases"/>
    <property type="match status" value="1"/>
</dbReference>